<dbReference type="InterPro" id="IPR023997">
    <property type="entry name" value="TonB-dep_OMP_SusC/RagA_CS"/>
</dbReference>
<protein>
    <submittedName>
        <fullName evidence="10">SusC/RagA family TonB-linked outer membrane protein</fullName>
    </submittedName>
    <submittedName>
        <fullName evidence="9">TonB-linked SusC/RagA family outer membrane protein</fullName>
    </submittedName>
</protein>
<sequence length="1230" mass="139642">MKKNEKLRLFLKGILWRERLMFVNLLPFFLLGLCMMLQVNVQAQTVKVSVDFKDKTLNEVLVTLSRVSKCDIFYGFELVQSKGQKVTLKAENRELGSILKELLPAYDLYHTYDGHVVVIREKGVNTSKIPERVRIHGVVMDEKKVPIPGVTVRLKGASAGTATDKDGKFLFIYKQSKDIVLIFSFIGMKTQEVKYTGQDTMRVILREDLMEMDEVVITGYQTIDKRHLTSAVTSLKAENIKVSGMNSIDQMLEGNVPGMIFMQNSGQVGAVPKLRIRGSSTVLGNREPLWVIDGVVQYDPVAVDPSQLNDPDFVNLLGNAISGLNPEDIEQIDVLKDASATALYGVKAANGVIVITTKKGRVGPPSVGYSLTTSFQRRPYYSDRDVNVMNSAERIEFSRELMRNLVDYPMIDTWVGYEAATRDYYNGDLSFTEYQKEVSNYEKMNTDWFGILTRNTFSHNHTLSISGGSQNMRYYTSVGYSDMGGVIKGESNQRYTANIKLNINHERFSMQFGLNGNFGIRKYIPSEIGVLNYAYEMSRAVPLYNEDGSLLFYQKSDVNSEDGKNFYRYNVLNEINNSDYNHESSQMGFNANLNYNFTRSLKANVTFSYSLSYSEQENYYSGNSFYASTLRGAEIGQEVAYKSKLPSGGELKEIRERGNNYMLRGQLDYNKILDKEQKHNIGASFGAEINSSHRRGNSRTIRGYVPERGLLINPVDYKKYTAYVTWLTTDPSALGVRTDELTNTAGVYFSAFYNYKNLYSFNFNTRMDASNKFGEQSNDKMLPVWSVSGRWNIAEDLFSNVAWVNDLNMRASFGYQGNMLGIGPELVIEKGELNPNHNKYGSTVFNYPNPNLKWEKTLSVNGQVDFAFFRNRLVGSVSYFYKHTTDAYISKSVSEVNGVSTYTVNQGELTNSGLEFSFNLNPIVPKVSINGQSDGFRWSIDPQLGSVVNKLVNKLKNNREKVLKDDVKYSDYLKGTVEIPGEPLNTFYSYKFTGLSPENGLPMFANCDEFTANGVDNKIRFEGMGKEEVFREIMVKSGRREPFLQGSVVNTFSYKGFVLNFKLDYSFGAKVRLLRLYDNVVKRYGTIAPQPHVNVRKEFANRWRNPGDERYTNMPGIVSGSEFSRTMIPWWKGQSYAFADNIWQMYDDSDMRVVSGNYLKLTNISLRYNIPVQWLKKCYMKSAYVSLTGVNLFTLCHKDLKGQDPNQSGTSPRINLSLRPTYSLTLNVSF</sequence>
<evidence type="ECO:0000313" key="10">
    <source>
        <dbReference type="EMBL" id="WOF12193.1"/>
    </source>
</evidence>
<reference evidence="9 11" key="2">
    <citation type="submission" date="2020-03" db="EMBL/GenBank/DDBJ databases">
        <title>Genomic Encyclopedia of Type Strains, Phase IV (KMG-IV): sequencing the most valuable type-strain genomes for metagenomic binning, comparative biology and taxonomic classification.</title>
        <authorList>
            <person name="Goeker M."/>
        </authorList>
    </citation>
    <scope>NUCLEOTIDE SEQUENCE [LARGE SCALE GENOMIC DNA]</scope>
    <source>
        <strain evidence="9 11">DSM 105722</strain>
    </source>
</reference>
<dbReference type="InterPro" id="IPR012910">
    <property type="entry name" value="Plug_dom"/>
</dbReference>
<dbReference type="InterPro" id="IPR036942">
    <property type="entry name" value="Beta-barrel_TonB_sf"/>
</dbReference>
<keyword evidence="6 7" id="KW-0998">Cell outer membrane</keyword>
<keyword evidence="2 7" id="KW-0813">Transport</keyword>
<evidence type="ECO:0000256" key="1">
    <source>
        <dbReference type="ARBA" id="ARBA00004571"/>
    </source>
</evidence>
<keyword evidence="5 7" id="KW-0472">Membrane</keyword>
<evidence type="ECO:0000256" key="7">
    <source>
        <dbReference type="PROSITE-ProRule" id="PRU01360"/>
    </source>
</evidence>
<evidence type="ECO:0000256" key="6">
    <source>
        <dbReference type="ARBA" id="ARBA00023237"/>
    </source>
</evidence>
<evidence type="ECO:0000256" key="5">
    <source>
        <dbReference type="ARBA" id="ARBA00023136"/>
    </source>
</evidence>
<dbReference type="RefSeq" id="WP_118305666.1">
    <property type="nucleotide sequence ID" value="NZ_BMPA01000013.1"/>
</dbReference>
<dbReference type="InterPro" id="IPR037066">
    <property type="entry name" value="Plug_dom_sf"/>
</dbReference>
<evidence type="ECO:0000256" key="2">
    <source>
        <dbReference type="ARBA" id="ARBA00022448"/>
    </source>
</evidence>
<evidence type="ECO:0000256" key="3">
    <source>
        <dbReference type="ARBA" id="ARBA00022452"/>
    </source>
</evidence>
<dbReference type="Proteomes" id="UP001302374">
    <property type="component" value="Chromosome"/>
</dbReference>
<dbReference type="GeneID" id="86891208"/>
<dbReference type="EMBL" id="CP043839">
    <property type="protein sequence ID" value="WOF12193.1"/>
    <property type="molecule type" value="Genomic_DNA"/>
</dbReference>
<dbReference type="InterPro" id="IPR008969">
    <property type="entry name" value="CarboxyPept-like_regulatory"/>
</dbReference>
<dbReference type="Gene3D" id="2.170.130.10">
    <property type="entry name" value="TonB-dependent receptor, plug domain"/>
    <property type="match status" value="1"/>
</dbReference>
<dbReference type="Gene3D" id="2.60.40.1120">
    <property type="entry name" value="Carboxypeptidase-like, regulatory domain"/>
    <property type="match status" value="1"/>
</dbReference>
<organism evidence="9 11">
    <name type="scientific">Butyricimonas paravirosa</name>
    <dbReference type="NCBI Taxonomy" id="1472417"/>
    <lineage>
        <taxon>Bacteria</taxon>
        <taxon>Pseudomonadati</taxon>
        <taxon>Bacteroidota</taxon>
        <taxon>Bacteroidia</taxon>
        <taxon>Bacteroidales</taxon>
        <taxon>Odoribacteraceae</taxon>
        <taxon>Butyricimonas</taxon>
    </lineage>
</organism>
<evidence type="ECO:0000259" key="8">
    <source>
        <dbReference type="Pfam" id="PF07715"/>
    </source>
</evidence>
<dbReference type="GO" id="GO:0009279">
    <property type="term" value="C:cell outer membrane"/>
    <property type="evidence" value="ECO:0007669"/>
    <property type="project" value="UniProtKB-SubCell"/>
</dbReference>
<name>A0A7X6BL88_9BACT</name>
<dbReference type="PROSITE" id="PS52016">
    <property type="entry name" value="TONB_DEPENDENT_REC_3"/>
    <property type="match status" value="1"/>
</dbReference>
<dbReference type="NCBIfam" id="TIGR04057">
    <property type="entry name" value="SusC_RagA_signa"/>
    <property type="match status" value="1"/>
</dbReference>
<keyword evidence="3 7" id="KW-1134">Transmembrane beta strand</keyword>
<comment type="subcellular location">
    <subcellularLocation>
        <location evidence="1 7">Cell outer membrane</location>
        <topology evidence="1 7">Multi-pass membrane protein</topology>
    </subcellularLocation>
</comment>
<keyword evidence="4 7" id="KW-0812">Transmembrane</keyword>
<dbReference type="InterPro" id="IPR023996">
    <property type="entry name" value="TonB-dep_OMP_SusC/RagA"/>
</dbReference>
<comment type="similarity">
    <text evidence="7">Belongs to the TonB-dependent receptor family.</text>
</comment>
<evidence type="ECO:0000313" key="12">
    <source>
        <dbReference type="Proteomes" id="UP001302374"/>
    </source>
</evidence>
<dbReference type="Gene3D" id="2.40.170.20">
    <property type="entry name" value="TonB-dependent receptor, beta-barrel domain"/>
    <property type="match status" value="1"/>
</dbReference>
<evidence type="ECO:0000313" key="11">
    <source>
        <dbReference type="Proteomes" id="UP000576368"/>
    </source>
</evidence>
<feature type="domain" description="TonB-dependent receptor plug" evidence="8">
    <location>
        <begin position="225"/>
        <end position="352"/>
    </location>
</feature>
<reference evidence="10 12" key="1">
    <citation type="submission" date="2019-09" db="EMBL/GenBank/DDBJ databases">
        <title>Butyricimonas paravirosa DSM 105722 (=214-4 = JCM 18677 = CCUG 65563).</title>
        <authorList>
            <person name="Le Roy T."/>
            <person name="Cani P.D."/>
        </authorList>
    </citation>
    <scope>NUCLEOTIDE SEQUENCE [LARGE SCALE GENOMIC DNA]</scope>
    <source>
        <strain evidence="10 12">DSM 105722</strain>
    </source>
</reference>
<evidence type="ECO:0000313" key="9">
    <source>
        <dbReference type="EMBL" id="NJC19916.1"/>
    </source>
</evidence>
<dbReference type="SUPFAM" id="SSF56935">
    <property type="entry name" value="Porins"/>
    <property type="match status" value="1"/>
</dbReference>
<dbReference type="EMBL" id="JAATLI010000014">
    <property type="protein sequence ID" value="NJC19916.1"/>
    <property type="molecule type" value="Genomic_DNA"/>
</dbReference>
<dbReference type="Pfam" id="PF13715">
    <property type="entry name" value="CarbopepD_reg_2"/>
    <property type="match status" value="1"/>
</dbReference>
<dbReference type="Proteomes" id="UP000576368">
    <property type="component" value="Unassembled WGS sequence"/>
</dbReference>
<keyword evidence="12" id="KW-1185">Reference proteome</keyword>
<accession>A0A7X6BL88</accession>
<proteinExistence type="inferred from homology"/>
<dbReference type="NCBIfam" id="TIGR04056">
    <property type="entry name" value="OMP_RagA_SusC"/>
    <property type="match status" value="1"/>
</dbReference>
<dbReference type="InterPro" id="IPR039426">
    <property type="entry name" value="TonB-dep_rcpt-like"/>
</dbReference>
<evidence type="ECO:0000256" key="4">
    <source>
        <dbReference type="ARBA" id="ARBA00022692"/>
    </source>
</evidence>
<gene>
    <name evidence="10" type="ORF">F1644_07900</name>
    <name evidence="9" type="ORF">GGR15_003559</name>
</gene>
<dbReference type="SUPFAM" id="SSF49464">
    <property type="entry name" value="Carboxypeptidase regulatory domain-like"/>
    <property type="match status" value="1"/>
</dbReference>
<dbReference type="AlphaFoldDB" id="A0A7X6BL88"/>
<dbReference type="Pfam" id="PF07715">
    <property type="entry name" value="Plug"/>
    <property type="match status" value="1"/>
</dbReference>